<reference evidence="1 2" key="1">
    <citation type="journal article" date="2016" name="Mol. Biol. Evol.">
        <title>Comparative Genomics of Early-Diverging Mushroom-Forming Fungi Provides Insights into the Origins of Lignocellulose Decay Capabilities.</title>
        <authorList>
            <person name="Nagy L.G."/>
            <person name="Riley R."/>
            <person name="Tritt A."/>
            <person name="Adam C."/>
            <person name="Daum C."/>
            <person name="Floudas D."/>
            <person name="Sun H."/>
            <person name="Yadav J.S."/>
            <person name="Pangilinan J."/>
            <person name="Larsson K.H."/>
            <person name="Matsuura K."/>
            <person name="Barry K."/>
            <person name="Labutti K."/>
            <person name="Kuo R."/>
            <person name="Ohm R.A."/>
            <person name="Bhattacharya S.S."/>
            <person name="Shirouzu T."/>
            <person name="Yoshinaga Y."/>
            <person name="Martin F.M."/>
            <person name="Grigoriev I.V."/>
            <person name="Hibbett D.S."/>
        </authorList>
    </citation>
    <scope>NUCLEOTIDE SEQUENCE [LARGE SCALE GENOMIC DNA]</scope>
    <source>
        <strain evidence="1 2">HHB12029</strain>
    </source>
</reference>
<proteinExistence type="predicted"/>
<dbReference type="EMBL" id="KV426210">
    <property type="protein sequence ID" value="KZV84808.1"/>
    <property type="molecule type" value="Genomic_DNA"/>
</dbReference>
<accession>A0A165DL15</accession>
<organism evidence="1 2">
    <name type="scientific">Exidia glandulosa HHB12029</name>
    <dbReference type="NCBI Taxonomy" id="1314781"/>
    <lineage>
        <taxon>Eukaryota</taxon>
        <taxon>Fungi</taxon>
        <taxon>Dikarya</taxon>
        <taxon>Basidiomycota</taxon>
        <taxon>Agaricomycotina</taxon>
        <taxon>Agaricomycetes</taxon>
        <taxon>Auriculariales</taxon>
        <taxon>Exidiaceae</taxon>
        <taxon>Exidia</taxon>
    </lineage>
</organism>
<protein>
    <submittedName>
        <fullName evidence="1">Uncharacterized protein</fullName>
    </submittedName>
</protein>
<evidence type="ECO:0000313" key="2">
    <source>
        <dbReference type="Proteomes" id="UP000077266"/>
    </source>
</evidence>
<dbReference type="InParanoid" id="A0A165DL15"/>
<gene>
    <name evidence="1" type="ORF">EXIGLDRAFT_273104</name>
</gene>
<dbReference type="AlphaFoldDB" id="A0A165DL15"/>
<evidence type="ECO:0000313" key="1">
    <source>
        <dbReference type="EMBL" id="KZV84808.1"/>
    </source>
</evidence>
<keyword evidence="2" id="KW-1185">Reference proteome</keyword>
<name>A0A165DL15_EXIGL</name>
<dbReference type="Proteomes" id="UP000077266">
    <property type="component" value="Unassembled WGS sequence"/>
</dbReference>
<sequence length="126" mass="13706">MNTGSFIPLPHHPASPCVRSPLTGRTCRRSQSILIHASPRRACCSGVDDLAATGPSLRLNWTSRSRPRSRRNTLYLGLHSRSLIAAAPRRVCWSCDGEQLADYGDLRGLEARLGRPAAPSGVCCRV</sequence>